<feature type="compositionally biased region" description="Polar residues" evidence="11">
    <location>
        <begin position="1"/>
        <end position="12"/>
    </location>
</feature>
<dbReference type="InterPro" id="IPR019308">
    <property type="entry name" value="TMEM214"/>
</dbReference>
<feature type="compositionally biased region" description="Low complexity" evidence="11">
    <location>
        <begin position="18"/>
        <end position="30"/>
    </location>
</feature>
<comment type="similarity">
    <text evidence="2">Belongs to the TMEM214 family.</text>
</comment>
<dbReference type="AlphaFoldDB" id="A0A818GF53"/>
<reference evidence="13" key="1">
    <citation type="submission" date="2021-02" db="EMBL/GenBank/DDBJ databases">
        <authorList>
            <person name="Nowell W R."/>
        </authorList>
    </citation>
    <scope>NUCLEOTIDE SEQUENCE</scope>
</reference>
<evidence type="ECO:0000256" key="10">
    <source>
        <dbReference type="ARBA" id="ARBA00024938"/>
    </source>
</evidence>
<comment type="subcellular location">
    <subcellularLocation>
        <location evidence="1">Endoplasmic reticulum membrane</location>
        <topology evidence="1">Multi-pass membrane protein</topology>
    </subcellularLocation>
</comment>
<dbReference type="EMBL" id="CAJOAY010000020">
    <property type="protein sequence ID" value="CAF3490602.1"/>
    <property type="molecule type" value="Genomic_DNA"/>
</dbReference>
<dbReference type="GO" id="GO:0006915">
    <property type="term" value="P:apoptotic process"/>
    <property type="evidence" value="ECO:0007669"/>
    <property type="project" value="UniProtKB-KW"/>
</dbReference>
<keyword evidence="7" id="KW-1133">Transmembrane helix</keyword>
<protein>
    <submittedName>
        <fullName evidence="13">Uncharacterized protein</fullName>
    </submittedName>
</protein>
<keyword evidence="6" id="KW-0256">Endoplasmic reticulum</keyword>
<dbReference type="PANTHER" id="PTHR13448">
    <property type="entry name" value="TRANSMEMBRANE PROTEIN 214"/>
    <property type="match status" value="1"/>
</dbReference>
<comment type="caution">
    <text evidence="13">The sequence shown here is derived from an EMBL/GenBank/DDBJ whole genome shotgun (WGS) entry which is preliminary data.</text>
</comment>
<evidence type="ECO:0000256" key="11">
    <source>
        <dbReference type="SAM" id="MobiDB-lite"/>
    </source>
</evidence>
<organism evidence="13 14">
    <name type="scientific">Adineta steineri</name>
    <dbReference type="NCBI Taxonomy" id="433720"/>
    <lineage>
        <taxon>Eukaryota</taxon>
        <taxon>Metazoa</taxon>
        <taxon>Spiralia</taxon>
        <taxon>Gnathifera</taxon>
        <taxon>Rotifera</taxon>
        <taxon>Eurotatoria</taxon>
        <taxon>Bdelloidea</taxon>
        <taxon>Adinetida</taxon>
        <taxon>Adinetidae</taxon>
        <taxon>Adineta</taxon>
    </lineage>
</organism>
<comment type="subunit">
    <text evidence="3">Constitutively interacts with CASP4; required for the localization of procaspase 4 to the ER.</text>
</comment>
<keyword evidence="5" id="KW-0053">Apoptosis</keyword>
<feature type="region of interest" description="Disordered" evidence="11">
    <location>
        <begin position="1"/>
        <end position="31"/>
    </location>
</feature>
<sequence>MPNNETSWTTVSGKAKTKAAPSSTKSSAAPVIPKAEVKTIKLSDSAFSSMKDRVPDENDENETVTNKAPKPIPTTEKNTSVKATKPNKPTSNALTLKQTLQNINVDKLKQLYKSSKDNSSIWVEKICYGFIEHFKETTSGLNDPTFAKESSQEYPLNALSTSVRDYLKETFDTQSKLKAITLCRNGILNPNADINGIVGYQTLLQYFLRNLDELPNESFLNDVDELSTSLKRYQSDKVLRLLWAYSQIQYEHPGLALDIWFRLMFPLIENRTYNQFVVENLSKITTRDTKTKKFLRTNEIFPTESYVKLLDFVDRPNPALTKEMRTSLAKSANNLSELFVNNTKNLSQHSNDYFKVLFPALYNDKQRQSKTQANIDRMIVACFTDKAIIKTWLSLHKKYPLNSLHLLSLLHTNEISTPGLSSSKEFRTIVQQLRTISNEEDDKTDHKEFLRVYSKNDTVVVNKHQTRSKSRIGSLIKLLIVVSIAYTIYSNWLWLTVAADYLLEDYLKHPTAIIIKEQLSNACAETKKFTLSSVKHGEEFIRSTMINMEPYVIKFGQYLQKQWNLLLTYIEGPIYDKTVEIAEQIQRLSIVIFTESVHYLNILFDWASYYTANFASLTEIYLKQIYAILYDKWTHFDGTQLREKFDQIRMRIIKSV</sequence>
<evidence type="ECO:0000256" key="5">
    <source>
        <dbReference type="ARBA" id="ARBA00022703"/>
    </source>
</evidence>
<accession>A0A818GF53</accession>
<dbReference type="Proteomes" id="UP000663891">
    <property type="component" value="Unassembled WGS sequence"/>
</dbReference>
<dbReference type="GO" id="GO:0005789">
    <property type="term" value="C:endoplasmic reticulum membrane"/>
    <property type="evidence" value="ECO:0007669"/>
    <property type="project" value="UniProtKB-SubCell"/>
</dbReference>
<evidence type="ECO:0000313" key="12">
    <source>
        <dbReference type="EMBL" id="CAF1265999.1"/>
    </source>
</evidence>
<evidence type="ECO:0000313" key="14">
    <source>
        <dbReference type="Proteomes" id="UP000663881"/>
    </source>
</evidence>
<evidence type="ECO:0000256" key="6">
    <source>
        <dbReference type="ARBA" id="ARBA00022824"/>
    </source>
</evidence>
<gene>
    <name evidence="13" type="ORF">OKA104_LOCUS896</name>
    <name evidence="12" type="ORF">VCS650_LOCUS29142</name>
</gene>
<keyword evidence="9" id="KW-0325">Glycoprotein</keyword>
<dbReference type="Proteomes" id="UP000663881">
    <property type="component" value="Unassembled WGS sequence"/>
</dbReference>
<dbReference type="Pfam" id="PF10151">
    <property type="entry name" value="TMEM214"/>
    <property type="match status" value="1"/>
</dbReference>
<evidence type="ECO:0000256" key="1">
    <source>
        <dbReference type="ARBA" id="ARBA00004477"/>
    </source>
</evidence>
<evidence type="ECO:0000256" key="9">
    <source>
        <dbReference type="ARBA" id="ARBA00023180"/>
    </source>
</evidence>
<evidence type="ECO:0000256" key="2">
    <source>
        <dbReference type="ARBA" id="ARBA00007984"/>
    </source>
</evidence>
<evidence type="ECO:0000313" key="13">
    <source>
        <dbReference type="EMBL" id="CAF3490602.1"/>
    </source>
</evidence>
<evidence type="ECO:0000256" key="8">
    <source>
        <dbReference type="ARBA" id="ARBA00023136"/>
    </source>
</evidence>
<keyword evidence="4" id="KW-0812">Transmembrane</keyword>
<dbReference type="OrthoDB" id="10022292at2759"/>
<comment type="function">
    <text evidence="10">Critical mediator, in cooperation with CASP4, of endoplasmic reticulum-stress induced apoptosis. Required or the activation of CASP4 following endoplasmic reticulum stress.</text>
</comment>
<feature type="compositionally biased region" description="Polar residues" evidence="11">
    <location>
        <begin position="75"/>
        <end position="91"/>
    </location>
</feature>
<dbReference type="PANTHER" id="PTHR13448:SF0">
    <property type="entry name" value="TRANSMEMBRANE PROTEIN 214"/>
    <property type="match status" value="1"/>
</dbReference>
<dbReference type="EMBL" id="CAJNON010000444">
    <property type="protein sequence ID" value="CAF1265999.1"/>
    <property type="molecule type" value="Genomic_DNA"/>
</dbReference>
<name>A0A818GF53_9BILA</name>
<feature type="region of interest" description="Disordered" evidence="11">
    <location>
        <begin position="43"/>
        <end position="91"/>
    </location>
</feature>
<proteinExistence type="inferred from homology"/>
<dbReference type="GO" id="GO:0005794">
    <property type="term" value="C:Golgi apparatus"/>
    <property type="evidence" value="ECO:0007669"/>
    <property type="project" value="TreeGrafter"/>
</dbReference>
<keyword evidence="8" id="KW-0472">Membrane</keyword>
<evidence type="ECO:0000256" key="3">
    <source>
        <dbReference type="ARBA" id="ARBA00011720"/>
    </source>
</evidence>
<evidence type="ECO:0000256" key="4">
    <source>
        <dbReference type="ARBA" id="ARBA00022692"/>
    </source>
</evidence>
<evidence type="ECO:0000256" key="7">
    <source>
        <dbReference type="ARBA" id="ARBA00022989"/>
    </source>
</evidence>